<dbReference type="Gene3D" id="3.40.50.150">
    <property type="entry name" value="Vaccinia Virus protein VP39"/>
    <property type="match status" value="1"/>
</dbReference>
<dbReference type="InterPro" id="IPR050953">
    <property type="entry name" value="N4_N6_ade-DNA_methylase"/>
</dbReference>
<dbReference type="Pfam" id="PF07669">
    <property type="entry name" value="Eco57I"/>
    <property type="match status" value="1"/>
</dbReference>
<keyword evidence="4" id="KW-0949">S-adenosyl-L-methionine</keyword>
<dbReference type="PANTHER" id="PTHR33841">
    <property type="entry name" value="DNA METHYLTRANSFERASE YEEA-RELATED"/>
    <property type="match status" value="1"/>
</dbReference>
<keyword evidence="2 11" id="KW-0489">Methyltransferase</keyword>
<evidence type="ECO:0000256" key="2">
    <source>
        <dbReference type="ARBA" id="ARBA00022603"/>
    </source>
</evidence>
<evidence type="ECO:0000256" key="5">
    <source>
        <dbReference type="ARBA" id="ARBA00022747"/>
    </source>
</evidence>
<evidence type="ECO:0000256" key="8">
    <source>
        <dbReference type="SAM" id="Coils"/>
    </source>
</evidence>
<dbReference type="KEGG" id="mbu:Mbur_2163"/>
<dbReference type="STRING" id="259564.Mbur_2163"/>
<dbReference type="EC" id="2.1.1.72" evidence="1"/>
<keyword evidence="8" id="KW-0175">Coiled coil</keyword>
<keyword evidence="12" id="KW-1185">Reference proteome</keyword>
<dbReference type="Proteomes" id="UP000001979">
    <property type="component" value="Chromosome"/>
</dbReference>
<evidence type="ECO:0000259" key="9">
    <source>
        <dbReference type="Pfam" id="PF07669"/>
    </source>
</evidence>
<evidence type="ECO:0000256" key="7">
    <source>
        <dbReference type="ARBA" id="ARBA00047942"/>
    </source>
</evidence>
<keyword evidence="5" id="KW-0680">Restriction system</keyword>
<dbReference type="PROSITE" id="PS00092">
    <property type="entry name" value="N6_MTASE"/>
    <property type="match status" value="1"/>
</dbReference>
<evidence type="ECO:0000313" key="12">
    <source>
        <dbReference type="Proteomes" id="UP000001979"/>
    </source>
</evidence>
<evidence type="ECO:0000256" key="3">
    <source>
        <dbReference type="ARBA" id="ARBA00022679"/>
    </source>
</evidence>
<dbReference type="InterPro" id="IPR011639">
    <property type="entry name" value="MethylTrfase_TaqI-like_dom"/>
</dbReference>
<name>Q12U44_METBU</name>
<dbReference type="GO" id="GO:0009307">
    <property type="term" value="P:DNA restriction-modification system"/>
    <property type="evidence" value="ECO:0007669"/>
    <property type="project" value="UniProtKB-KW"/>
</dbReference>
<dbReference type="REBASE" id="80667">
    <property type="entry name" value="MbuDORF2163P"/>
</dbReference>
<evidence type="ECO:0000256" key="6">
    <source>
        <dbReference type="ARBA" id="ARBA00023125"/>
    </source>
</evidence>
<dbReference type="HOGENOM" id="CLU_270917_0_0_2"/>
<gene>
    <name evidence="11" type="ordered locus">Mbur_2163</name>
</gene>
<dbReference type="EMBL" id="CP000300">
    <property type="protein sequence ID" value="ABE53032.1"/>
    <property type="molecule type" value="Genomic_DNA"/>
</dbReference>
<dbReference type="InterPro" id="IPR025931">
    <property type="entry name" value="TaqI_C"/>
</dbReference>
<dbReference type="SUPFAM" id="SSF53335">
    <property type="entry name" value="S-adenosyl-L-methionine-dependent methyltransferases"/>
    <property type="match status" value="1"/>
</dbReference>
<dbReference type="AlphaFoldDB" id="Q12U44"/>
<sequence length="1104" mass="129121">MTEYDLDFLKEKGFLETSINMEDKYDTAEGTVKFVSYLFDSKNRLAYFVDFNVEDIASILKVLREKRNFDYYWFWKEGRIYTFRTFGENKQFIFNTQHSRKTEYIKSKKDKLSKFSSDNPTALFDVKDVILRFYRNLWNLRLKLAKAVNNELDDRDKILAAQRLLDRLIFTYFIAEKGIIYGIDKRGNRQELSARNLFRYLIEVSGDFHSLLNVLFFDYLNDSKKNDMPIQGAEGYSLFIPYLNGGLFRERQITTPTGESIGESELEIEGFEWNDLIDALNEYNWIIDGYTDTEAEDTIGNLTPEILGHIYEKFVISVSELDDVDVDDLKKTKEGELKKGNKKIGAYYTPEAITKYIAENTIFPFAMDKLELDKKYENFADFHEAHNNDADTLNRFNEALKHIKVLDPAVGSGAFPMAAADILFDWRRKCREKLDDYHLRREIIINNLHGVDIMEGAVEICMLRLWLWLIASVDTKKEIEALPNIEFNVFEGNSLIGYVDEKEVVDLKPKNKPKARWDTLTHKQFTIDNWGEEGIFYLFQQRNDKIREYRNASGERAERLRSEIKQMTDEFNRLLDGKLLKELQNKGIDIDEDKLKELKPFHWVMQFSNVFEKGGFDVVIGNPPYVNAWEMEEGSKLIRTILPKLFNDKCPLKSHWDLYIPFIIQALEINSKQGYFSYILPNPICREKYGIEVRKYILENTNIKNILTSGVRNVFEGVSRQSIVLIIKNSKPKKVDNIISINYIDEDNNISILNSTKQSDWNNLFQCQFRYEMDSTSFDIISHIDKLKVRLGNIYYVNYGAQISSKEKGKFGKQYLLEKDPKENPKKFIEGKDLSRYSISDRGLYLDYLPKMMYGPRVPEFFESPKLITRHVSGKNDSLIFTIDKMGYYSDHGLIMSTDYENLNSKNRTSFSDYTVDSKHNYQIELLLGILNSKLMSFFYANVYATGSLQGSYSHVYPQHVRNFPISTKVKLSYSDSIVKIVYYLLFNPPNKNAIISNYFDQYILDSLVYSLYFSSNFTTVGIPTDLVDKIASYLEPINYDRWAQLEFKDKLTGVEMKEKQALEERNMTVIERVYQRLKNDKEIQGCIRQIKSHPWVKVVEGEA</sequence>
<evidence type="ECO:0000313" key="11">
    <source>
        <dbReference type="EMBL" id="ABE53032.1"/>
    </source>
</evidence>
<dbReference type="GO" id="GO:0032259">
    <property type="term" value="P:methylation"/>
    <property type="evidence" value="ECO:0007669"/>
    <property type="project" value="UniProtKB-KW"/>
</dbReference>
<dbReference type="GeneID" id="3997020"/>
<feature type="coiled-coil region" evidence="8">
    <location>
        <begin position="550"/>
        <end position="577"/>
    </location>
</feature>
<comment type="catalytic activity">
    <reaction evidence="7">
        <text>a 2'-deoxyadenosine in DNA + S-adenosyl-L-methionine = an N(6)-methyl-2'-deoxyadenosine in DNA + S-adenosyl-L-homocysteine + H(+)</text>
        <dbReference type="Rhea" id="RHEA:15197"/>
        <dbReference type="Rhea" id="RHEA-COMP:12418"/>
        <dbReference type="Rhea" id="RHEA-COMP:12419"/>
        <dbReference type="ChEBI" id="CHEBI:15378"/>
        <dbReference type="ChEBI" id="CHEBI:57856"/>
        <dbReference type="ChEBI" id="CHEBI:59789"/>
        <dbReference type="ChEBI" id="CHEBI:90615"/>
        <dbReference type="ChEBI" id="CHEBI:90616"/>
        <dbReference type="EC" id="2.1.1.72"/>
    </reaction>
</comment>
<evidence type="ECO:0000256" key="4">
    <source>
        <dbReference type="ARBA" id="ARBA00022691"/>
    </source>
</evidence>
<dbReference type="InterPro" id="IPR029063">
    <property type="entry name" value="SAM-dependent_MTases_sf"/>
</dbReference>
<organism evidence="11 12">
    <name type="scientific">Methanococcoides burtonii (strain DSM 6242 / NBRC 107633 / OCM 468 / ACE-M)</name>
    <dbReference type="NCBI Taxonomy" id="259564"/>
    <lineage>
        <taxon>Archaea</taxon>
        <taxon>Methanobacteriati</taxon>
        <taxon>Methanobacteriota</taxon>
        <taxon>Stenosarchaea group</taxon>
        <taxon>Methanomicrobia</taxon>
        <taxon>Methanosarcinales</taxon>
        <taxon>Methanosarcinaceae</taxon>
        <taxon>Methanococcoides</taxon>
    </lineage>
</organism>
<dbReference type="Pfam" id="PF12950">
    <property type="entry name" value="TaqI_C"/>
    <property type="match status" value="1"/>
</dbReference>
<feature type="domain" description="Type II methyltransferase M.TaqI-like" evidence="9">
    <location>
        <begin position="446"/>
        <end position="715"/>
    </location>
</feature>
<evidence type="ECO:0000256" key="1">
    <source>
        <dbReference type="ARBA" id="ARBA00011900"/>
    </source>
</evidence>
<protein>
    <recommendedName>
        <fullName evidence="1">site-specific DNA-methyltransferase (adenine-specific)</fullName>
        <ecNumber evidence="1">2.1.1.72</ecNumber>
    </recommendedName>
</protein>
<proteinExistence type="predicted"/>
<keyword evidence="6" id="KW-0238">DNA-binding</keyword>
<keyword evidence="3" id="KW-0808">Transferase</keyword>
<dbReference type="GO" id="GO:0009007">
    <property type="term" value="F:site-specific DNA-methyltransferase (adenine-specific) activity"/>
    <property type="evidence" value="ECO:0007669"/>
    <property type="project" value="UniProtKB-EC"/>
</dbReference>
<dbReference type="PRINTS" id="PR00507">
    <property type="entry name" value="N12N6MTFRASE"/>
</dbReference>
<dbReference type="InterPro" id="IPR002052">
    <property type="entry name" value="DNA_methylase_N6_adenine_CS"/>
</dbReference>
<dbReference type="GO" id="GO:0003677">
    <property type="term" value="F:DNA binding"/>
    <property type="evidence" value="ECO:0007669"/>
    <property type="project" value="UniProtKB-KW"/>
</dbReference>
<dbReference type="PANTHER" id="PTHR33841:SF1">
    <property type="entry name" value="DNA METHYLTRANSFERASE A"/>
    <property type="match status" value="1"/>
</dbReference>
<feature type="domain" description="TaqI-like C-terminal specificity" evidence="10">
    <location>
        <begin position="827"/>
        <end position="966"/>
    </location>
</feature>
<dbReference type="RefSeq" id="WP_011500169.1">
    <property type="nucleotide sequence ID" value="NC_007955.1"/>
</dbReference>
<evidence type="ECO:0000259" key="10">
    <source>
        <dbReference type="Pfam" id="PF12950"/>
    </source>
</evidence>
<reference evidence="12" key="1">
    <citation type="journal article" date="2009" name="ISME J.">
        <title>The genome sequence of the psychrophilic archaeon, Methanococcoides burtonii: the role of genome evolution in cold adaptation.</title>
        <authorList>
            <person name="Allen M.A."/>
            <person name="Lauro F.M."/>
            <person name="Williams T.J."/>
            <person name="Burg D."/>
            <person name="Siddiqui K.S."/>
            <person name="De Francisci D."/>
            <person name="Chong K.W."/>
            <person name="Pilak O."/>
            <person name="Chew H.H."/>
            <person name="De Maere M.Z."/>
            <person name="Ting L."/>
            <person name="Katrib M."/>
            <person name="Ng C."/>
            <person name="Sowers K.R."/>
            <person name="Galperin M.Y."/>
            <person name="Anderson I.J."/>
            <person name="Ivanova N."/>
            <person name="Dalin E."/>
            <person name="Martinez M."/>
            <person name="Lapidus A."/>
            <person name="Hauser L."/>
            <person name="Land M."/>
            <person name="Thomas T."/>
            <person name="Cavicchioli R."/>
        </authorList>
    </citation>
    <scope>NUCLEOTIDE SEQUENCE [LARGE SCALE GENOMIC DNA]</scope>
    <source>
        <strain evidence="12">DSM 6242 / NBRC 107633 / OCM 468 / ACE-M</strain>
    </source>
</reference>
<dbReference type="OrthoDB" id="45790at2157"/>
<accession>Q12U44</accession>